<dbReference type="AlphaFoldDB" id="A0A5D4RKK9"/>
<dbReference type="Gene3D" id="1.20.1260.10">
    <property type="match status" value="2"/>
</dbReference>
<dbReference type="EMBL" id="VTER01000001">
    <property type="protein sequence ID" value="TYS51995.1"/>
    <property type="molecule type" value="Genomic_DNA"/>
</dbReference>
<organism evidence="1 2">
    <name type="scientific">Bacillus infantis</name>
    <dbReference type="NCBI Taxonomy" id="324767"/>
    <lineage>
        <taxon>Bacteria</taxon>
        <taxon>Bacillati</taxon>
        <taxon>Bacillota</taxon>
        <taxon>Bacilli</taxon>
        <taxon>Bacillales</taxon>
        <taxon>Bacillaceae</taxon>
        <taxon>Bacillus</taxon>
    </lineage>
</organism>
<reference evidence="1 2" key="1">
    <citation type="submission" date="2019-08" db="EMBL/GenBank/DDBJ databases">
        <title>Bacillus genomes from the desert of Cuatro Cienegas, Coahuila.</title>
        <authorList>
            <person name="Olmedo-Alvarez G."/>
        </authorList>
    </citation>
    <scope>NUCLEOTIDE SEQUENCE [LARGE SCALE GENOMIC DNA]</scope>
    <source>
        <strain evidence="1 2">CH446_14T</strain>
    </source>
</reference>
<proteinExistence type="predicted"/>
<evidence type="ECO:0000313" key="1">
    <source>
        <dbReference type="EMBL" id="TYS51995.1"/>
    </source>
</evidence>
<dbReference type="InterPro" id="IPR021617">
    <property type="entry name" value="DUF3231"/>
</dbReference>
<dbReference type="InterPro" id="IPR012347">
    <property type="entry name" value="Ferritin-like"/>
</dbReference>
<dbReference type="Proteomes" id="UP000322139">
    <property type="component" value="Unassembled WGS sequence"/>
</dbReference>
<dbReference type="RefSeq" id="WP_148972984.1">
    <property type="nucleotide sequence ID" value="NZ_VTER01000001.1"/>
</dbReference>
<dbReference type="Pfam" id="PF11553">
    <property type="entry name" value="DUF3231"/>
    <property type="match status" value="2"/>
</dbReference>
<accession>A0A5D4RKK9</accession>
<name>A0A5D4RKK9_9BACI</name>
<evidence type="ECO:0000313" key="2">
    <source>
        <dbReference type="Proteomes" id="UP000322139"/>
    </source>
</evidence>
<gene>
    <name evidence="1" type="ORF">FZD51_00645</name>
</gene>
<protein>
    <submittedName>
        <fullName evidence="1">DUF3231 family protein</fullName>
    </submittedName>
</protein>
<comment type="caution">
    <text evidence="1">The sequence shown here is derived from an EMBL/GenBank/DDBJ whole genome shotgun (WGS) entry which is preliminary data.</text>
</comment>
<sequence length="334" mass="37955">MEQIQHQTKMNASEYAVIWSQYINDSLSSCVLQHMLKDSEDKNIREVFEFALELSERHLEKTKKLLKSENQPLPIGFSEEDVNPEAPGLFTDAFKIVYLHIMALHGLTRYAGATSVCSRKDIRQYFMQCTSEALELYDRTTEVALQKGIIDKAPTLHNKQKVHFVKNGYMKGWLGKRRPINAIEISGVFLNMQKTMVKMVLELGFSQVCKSNDVRAYMERARGLCLKHFEILASLLKEENLHVPKVFESEVTDSIVPPFSDKLMLFHITGLLSAAISYYGEAAALSQRRDIVSAYTRMNVEVALIAEDGMQLMIKNAWFEAPPAAADHEALSKE</sequence>